<comment type="catalytic activity">
    <reaction evidence="3">
        <text>hexadecanoate(out) = hexadecanoate(in)</text>
        <dbReference type="Rhea" id="RHEA:45256"/>
        <dbReference type="ChEBI" id="CHEBI:7896"/>
    </reaction>
    <physiologicalReaction direction="left-to-right" evidence="3">
        <dbReference type="Rhea" id="RHEA:45257"/>
    </physiologicalReaction>
</comment>
<keyword evidence="12" id="KW-0813">Transport</keyword>
<evidence type="ECO:0000313" key="34">
    <source>
        <dbReference type="EMBL" id="OWK06704.1"/>
    </source>
</evidence>
<dbReference type="PANTHER" id="PTHR11923">
    <property type="entry name" value="SCAVENGER RECEPTOR CLASS B TYPE-1 SR-B1"/>
    <property type="match status" value="1"/>
</dbReference>
<evidence type="ECO:0000256" key="31">
    <source>
        <dbReference type="ARBA" id="ARBA00032780"/>
    </source>
</evidence>
<dbReference type="GO" id="GO:0034383">
    <property type="term" value="P:low-density lipoprotein particle clearance"/>
    <property type="evidence" value="ECO:0007669"/>
    <property type="project" value="TreeGrafter"/>
</dbReference>
<dbReference type="Proteomes" id="UP000242450">
    <property type="component" value="Chromosome 18"/>
</dbReference>
<evidence type="ECO:0000256" key="4">
    <source>
        <dbReference type="ARBA" id="ARBA00000996"/>
    </source>
</evidence>
<dbReference type="GO" id="GO:0150094">
    <property type="term" value="P:amyloid-beta clearance by cellular catabolic process"/>
    <property type="evidence" value="ECO:0007669"/>
    <property type="project" value="TreeGrafter"/>
</dbReference>
<evidence type="ECO:0000256" key="12">
    <source>
        <dbReference type="ARBA" id="ARBA00022448"/>
    </source>
</evidence>
<evidence type="ECO:0000256" key="17">
    <source>
        <dbReference type="ARBA" id="ARBA00022889"/>
    </source>
</evidence>
<keyword evidence="24" id="KW-0675">Receptor</keyword>
<evidence type="ECO:0000256" key="9">
    <source>
        <dbReference type="ARBA" id="ARBA00004651"/>
    </source>
</evidence>
<evidence type="ECO:0000256" key="2">
    <source>
        <dbReference type="ARBA" id="ARBA00000626"/>
    </source>
</evidence>
<keyword evidence="25" id="KW-0325">Glycoprotein</keyword>
<evidence type="ECO:0000256" key="24">
    <source>
        <dbReference type="ARBA" id="ARBA00023170"/>
    </source>
</evidence>
<evidence type="ECO:0000256" key="23">
    <source>
        <dbReference type="ARBA" id="ARBA00023157"/>
    </source>
</evidence>
<evidence type="ECO:0000256" key="13">
    <source>
        <dbReference type="ARBA" id="ARBA00022475"/>
    </source>
</evidence>
<evidence type="ECO:0000256" key="3">
    <source>
        <dbReference type="ARBA" id="ARBA00000934"/>
    </source>
</evidence>
<feature type="compositionally biased region" description="Low complexity" evidence="32">
    <location>
        <begin position="570"/>
        <end position="584"/>
    </location>
</feature>
<evidence type="ECO:0000256" key="28">
    <source>
        <dbReference type="ARBA" id="ARBA00029966"/>
    </source>
</evidence>
<evidence type="ECO:0000256" key="18">
    <source>
        <dbReference type="ARBA" id="ARBA00022989"/>
    </source>
</evidence>
<evidence type="ECO:0000256" key="27">
    <source>
        <dbReference type="ARBA" id="ARBA00023949"/>
    </source>
</evidence>
<sequence length="870" mass="96686">MGCDRSCGLITGAAIGAVLAVFGGILVTVGDMLVEKTVKKAVPHLYTSSFIQVIVNSLIKKSKSSMFQNRTLKELLVRYLAKENITQDSENHTVSFLQPNGAIFEPSLSYNNTVDGVYKVFNGKDDISKVGIIDTYKGKKRLSYWASYCDMINGTEIAEPIEGLSPNEEEHSTYLDVEPPGLCSCRPKSVKMAAAAVFKPGAGASNSGNLNANLLGQTLAHGVPRPLGGGGARPEWRGTAARKRERGNPANCQLERPQDSHGSLETDSVTREFWTKGKTLTPMTTKTPFCLKIRKFYERSHSKPSGSWAIQLNIRYSPLSGWIEPRARMAIPGTNRRSNLKDFQLLQNELTASRAVISAYANNQGPSVYWVDGIVHEGVVPNKSDNIIRELLRGSHIGNTFLNARDFTIFFIQLFNVIQNIILYLFLNLALNVSNSTKSREELTIQGTRKTPKEAVTKLWQWKCADTQNNKEKPRGKEGPPFGEVGGCRRFSGILSVEAARHPEPCSASLNQALGSEWKVAGARASARVSDYSYAARGSGCPGAPPSQLTAPAQRARPHLHRPRGPTQSAPAGGWRGAARAGPTPGQAALEIQECHHCLALLHPFGHLFSMIQTVNRKAHLSHEEEMSWRNELPNYLKHQEQMKAIFPLSTIHQKSKYNSWKKHGNKELYGESETALKSTLIKLENKMNLAMRRGPKQNHKILMYYKEWVRRLVHMSCYRAWKEKQLMDLKPFTSDQPKLSNKVQTSNEKKFEVQLSKKFTYQIHWKETPHPHRHHNGGQTTLAKTTLPSQAPRQHVVSPRQVSLHLRRHFLSPMSGGHRGPMLYNSLFQLGFASTCCLSRQPCALSLCACRPQRPALLLCGPLSAGGPG</sequence>
<evidence type="ECO:0000256" key="33">
    <source>
        <dbReference type="SAM" id="Phobius"/>
    </source>
</evidence>
<feature type="region of interest" description="Disordered" evidence="32">
    <location>
        <begin position="558"/>
        <end position="584"/>
    </location>
</feature>
<dbReference type="OrthoDB" id="195015at2759"/>
<dbReference type="GO" id="GO:0005901">
    <property type="term" value="C:caveola"/>
    <property type="evidence" value="ECO:0007669"/>
    <property type="project" value="TreeGrafter"/>
</dbReference>
<dbReference type="EMBL" id="MKHE01000018">
    <property type="protein sequence ID" value="OWK06704.1"/>
    <property type="molecule type" value="Genomic_DNA"/>
</dbReference>
<evidence type="ECO:0000256" key="29">
    <source>
        <dbReference type="ARBA" id="ARBA00031821"/>
    </source>
</evidence>
<comment type="catalytic activity">
    <reaction evidence="1">
        <text>(9Z,12Z)-octadecadienoate(out) = (9Z,12Z)-octadecadienoate(in)</text>
        <dbReference type="Rhea" id="RHEA:45264"/>
        <dbReference type="ChEBI" id="CHEBI:30245"/>
    </reaction>
    <physiologicalReaction direction="left-to-right" evidence="1">
        <dbReference type="Rhea" id="RHEA:45265"/>
    </physiologicalReaction>
</comment>
<evidence type="ECO:0000256" key="11">
    <source>
        <dbReference type="ARBA" id="ARBA00020772"/>
    </source>
</evidence>
<feature type="compositionally biased region" description="Basic and acidic residues" evidence="32">
    <location>
        <begin position="256"/>
        <end position="266"/>
    </location>
</feature>
<evidence type="ECO:0000256" key="19">
    <source>
        <dbReference type="ARBA" id="ARBA00023034"/>
    </source>
</evidence>
<keyword evidence="21 33" id="KW-0472">Membrane</keyword>
<comment type="catalytic activity">
    <reaction evidence="27">
        <text>tetracosanoate(out) = tetracosanoate(in)</text>
        <dbReference type="Rhea" id="RHEA:45260"/>
        <dbReference type="ChEBI" id="CHEBI:31014"/>
    </reaction>
    <physiologicalReaction direction="left-to-right" evidence="27">
        <dbReference type="Rhea" id="RHEA:45261"/>
    </physiologicalReaction>
</comment>
<protein>
    <recommendedName>
        <fullName evidence="11">Platelet glycoprotein 4</fullName>
    </recommendedName>
    <alternativeName>
        <fullName evidence="31">Glycoprotein IIIb</fullName>
    </alternativeName>
    <alternativeName>
        <fullName evidence="29">PAS IV</fullName>
    </alternativeName>
    <alternativeName>
        <fullName evidence="30">PAS-4</fullName>
    </alternativeName>
    <alternativeName>
        <fullName evidence="28">Platelet glycoprotein IV</fullName>
    </alternativeName>
</protein>
<dbReference type="GO" id="GO:0007155">
    <property type="term" value="P:cell adhesion"/>
    <property type="evidence" value="ECO:0007669"/>
    <property type="project" value="UniProtKB-KW"/>
</dbReference>
<dbReference type="GO" id="GO:0019915">
    <property type="term" value="P:lipid storage"/>
    <property type="evidence" value="ECO:0007669"/>
    <property type="project" value="TreeGrafter"/>
</dbReference>
<keyword evidence="23" id="KW-1015">Disulfide bond</keyword>
<dbReference type="GO" id="GO:0042953">
    <property type="term" value="P:lipoprotein transport"/>
    <property type="evidence" value="ECO:0007669"/>
    <property type="project" value="TreeGrafter"/>
</dbReference>
<dbReference type="GO" id="GO:0044539">
    <property type="term" value="P:long-chain fatty acid import into cell"/>
    <property type="evidence" value="ECO:0007669"/>
    <property type="project" value="TreeGrafter"/>
</dbReference>
<dbReference type="InterPro" id="IPR002159">
    <property type="entry name" value="CD36_fam"/>
</dbReference>
<comment type="subcellular location">
    <subcellularLocation>
        <location evidence="6">Apical cell membrane</location>
    </subcellularLocation>
    <subcellularLocation>
        <location evidence="9">Cell membrane</location>
        <topology evidence="9">Multi-pass membrane protein</topology>
    </subcellularLocation>
    <subcellularLocation>
        <location evidence="8">Golgi apparatus</location>
    </subcellularLocation>
    <subcellularLocation>
        <location evidence="7">Membrane raft</location>
    </subcellularLocation>
</comment>
<evidence type="ECO:0000256" key="16">
    <source>
        <dbReference type="ARBA" id="ARBA00022843"/>
    </source>
</evidence>
<dbReference type="GO" id="GO:0009986">
    <property type="term" value="C:cell surface"/>
    <property type="evidence" value="ECO:0007669"/>
    <property type="project" value="TreeGrafter"/>
</dbReference>
<dbReference type="InterPro" id="IPR005428">
    <property type="entry name" value="CD36/SCARB1/SNMP1"/>
</dbReference>
<gene>
    <name evidence="34" type="ORF">Celaphus_00011949</name>
</gene>
<comment type="catalytic activity">
    <reaction evidence="2">
        <text>(9Z)-octadecenoate(out) = (9Z)-octadecenoate(in)</text>
        <dbReference type="Rhea" id="RHEA:33655"/>
        <dbReference type="ChEBI" id="CHEBI:30823"/>
    </reaction>
    <physiologicalReaction direction="left-to-right" evidence="2">
        <dbReference type="Rhea" id="RHEA:33656"/>
    </physiologicalReaction>
</comment>
<keyword evidence="26" id="KW-0449">Lipoprotein</keyword>
<dbReference type="GO" id="GO:0006898">
    <property type="term" value="P:receptor-mediated endocytosis"/>
    <property type="evidence" value="ECO:0007669"/>
    <property type="project" value="TreeGrafter"/>
</dbReference>
<dbReference type="PANTHER" id="PTHR11923:SF12">
    <property type="entry name" value="PLATELET GLYCOPROTEIN 4"/>
    <property type="match status" value="1"/>
</dbReference>
<name>A0A212CLI3_CEREH</name>
<comment type="catalytic activity">
    <reaction evidence="4">
        <text>tetradecanoate(out) = tetradecanoate(in)</text>
        <dbReference type="Rhea" id="RHEA:45252"/>
        <dbReference type="ChEBI" id="CHEBI:30807"/>
    </reaction>
    <physiologicalReaction direction="left-to-right" evidence="4">
        <dbReference type="Rhea" id="RHEA:45253"/>
    </physiologicalReaction>
</comment>
<keyword evidence="20" id="KW-0445">Lipid transport</keyword>
<evidence type="ECO:0000256" key="20">
    <source>
        <dbReference type="ARBA" id="ARBA00023055"/>
    </source>
</evidence>
<accession>A0A212CLI3</accession>
<reference evidence="34 35" key="1">
    <citation type="journal article" date="2018" name="Mol. Genet. Genomics">
        <title>The red deer Cervus elaphus genome CerEla1.0: sequencing, annotating, genes, and chromosomes.</title>
        <authorList>
            <person name="Bana N.A."/>
            <person name="Nyiri A."/>
            <person name="Nagy J."/>
            <person name="Frank K."/>
            <person name="Nagy T."/>
            <person name="Steger V."/>
            <person name="Schiller M."/>
            <person name="Lakatos P."/>
            <person name="Sugar L."/>
            <person name="Horn P."/>
            <person name="Barta E."/>
            <person name="Orosz L."/>
        </authorList>
    </citation>
    <scope>NUCLEOTIDE SEQUENCE [LARGE SCALE GENOMIC DNA]</scope>
    <source>
        <strain evidence="34">Hungarian</strain>
    </source>
</reference>
<keyword evidence="15 33" id="KW-0812">Transmembrane</keyword>
<keyword evidence="14" id="KW-1017">Isopeptide bond</keyword>
<comment type="catalytic activity">
    <reaction evidence="5">
        <text>butanoate(out) = butanoate(in)</text>
        <dbReference type="Rhea" id="RHEA:45248"/>
        <dbReference type="ChEBI" id="CHEBI:17968"/>
    </reaction>
    <physiologicalReaction direction="left-to-right" evidence="5">
        <dbReference type="Rhea" id="RHEA:45249"/>
    </physiologicalReaction>
</comment>
<proteinExistence type="inferred from homology"/>
<evidence type="ECO:0000256" key="30">
    <source>
        <dbReference type="ARBA" id="ARBA00032188"/>
    </source>
</evidence>
<evidence type="ECO:0000256" key="22">
    <source>
        <dbReference type="ARBA" id="ARBA00023139"/>
    </source>
</evidence>
<evidence type="ECO:0000256" key="10">
    <source>
        <dbReference type="ARBA" id="ARBA00010532"/>
    </source>
</evidence>
<evidence type="ECO:0000256" key="5">
    <source>
        <dbReference type="ARBA" id="ARBA00001892"/>
    </source>
</evidence>
<keyword evidence="22" id="KW-0564">Palmitate</keyword>
<evidence type="ECO:0000256" key="32">
    <source>
        <dbReference type="SAM" id="MobiDB-lite"/>
    </source>
</evidence>
<evidence type="ECO:0000256" key="15">
    <source>
        <dbReference type="ARBA" id="ARBA00022692"/>
    </source>
</evidence>
<keyword evidence="35" id="KW-1185">Reference proteome</keyword>
<feature type="region of interest" description="Disordered" evidence="32">
    <location>
        <begin position="224"/>
        <end position="266"/>
    </location>
</feature>
<feature type="transmembrane region" description="Helical" evidence="33">
    <location>
        <begin position="7"/>
        <end position="29"/>
    </location>
</feature>
<evidence type="ECO:0000256" key="7">
    <source>
        <dbReference type="ARBA" id="ARBA00004285"/>
    </source>
</evidence>
<dbReference type="AlphaFoldDB" id="A0A212CLI3"/>
<evidence type="ECO:0000256" key="14">
    <source>
        <dbReference type="ARBA" id="ARBA00022499"/>
    </source>
</evidence>
<comment type="caution">
    <text evidence="34">The sequence shown here is derived from an EMBL/GenBank/DDBJ whole genome shotgun (WGS) entry which is preliminary data.</text>
</comment>
<dbReference type="Pfam" id="PF01130">
    <property type="entry name" value="CD36"/>
    <property type="match status" value="1"/>
</dbReference>
<evidence type="ECO:0000256" key="25">
    <source>
        <dbReference type="ARBA" id="ARBA00023180"/>
    </source>
</evidence>
<evidence type="ECO:0000256" key="1">
    <source>
        <dbReference type="ARBA" id="ARBA00000542"/>
    </source>
</evidence>
<keyword evidence="19" id="KW-0333">Golgi apparatus</keyword>
<dbReference type="GO" id="GO:0005794">
    <property type="term" value="C:Golgi apparatus"/>
    <property type="evidence" value="ECO:0007669"/>
    <property type="project" value="UniProtKB-SubCell"/>
</dbReference>
<dbReference type="GO" id="GO:0016324">
    <property type="term" value="C:apical plasma membrane"/>
    <property type="evidence" value="ECO:0007669"/>
    <property type="project" value="UniProtKB-SubCell"/>
</dbReference>
<dbReference type="PRINTS" id="PR01610">
    <property type="entry name" value="CD36ANTIGEN"/>
</dbReference>
<comment type="similarity">
    <text evidence="10">Belongs to the CD36 family.</text>
</comment>
<evidence type="ECO:0000313" key="35">
    <source>
        <dbReference type="Proteomes" id="UP000242450"/>
    </source>
</evidence>
<evidence type="ECO:0000256" key="21">
    <source>
        <dbReference type="ARBA" id="ARBA00023136"/>
    </source>
</evidence>
<dbReference type="GO" id="GO:0005041">
    <property type="term" value="F:low-density lipoprotein particle receptor activity"/>
    <property type="evidence" value="ECO:0007669"/>
    <property type="project" value="TreeGrafter"/>
</dbReference>
<keyword evidence="13" id="KW-1003">Cell membrane</keyword>
<organism evidence="34 35">
    <name type="scientific">Cervus elaphus hippelaphus</name>
    <name type="common">European red deer</name>
    <dbReference type="NCBI Taxonomy" id="46360"/>
    <lineage>
        <taxon>Eukaryota</taxon>
        <taxon>Metazoa</taxon>
        <taxon>Chordata</taxon>
        <taxon>Craniata</taxon>
        <taxon>Vertebrata</taxon>
        <taxon>Euteleostomi</taxon>
        <taxon>Mammalia</taxon>
        <taxon>Eutheria</taxon>
        <taxon>Laurasiatheria</taxon>
        <taxon>Artiodactyla</taxon>
        <taxon>Ruminantia</taxon>
        <taxon>Pecora</taxon>
        <taxon>Cervidae</taxon>
        <taxon>Cervinae</taxon>
        <taxon>Cervus</taxon>
    </lineage>
</organism>
<dbReference type="GO" id="GO:0005044">
    <property type="term" value="F:scavenger receptor activity"/>
    <property type="evidence" value="ECO:0007669"/>
    <property type="project" value="TreeGrafter"/>
</dbReference>
<evidence type="ECO:0000256" key="6">
    <source>
        <dbReference type="ARBA" id="ARBA00004221"/>
    </source>
</evidence>
<dbReference type="GO" id="GO:0030169">
    <property type="term" value="F:low-density lipoprotein particle binding"/>
    <property type="evidence" value="ECO:0007669"/>
    <property type="project" value="TreeGrafter"/>
</dbReference>
<evidence type="ECO:0000256" key="26">
    <source>
        <dbReference type="ARBA" id="ARBA00023288"/>
    </source>
</evidence>
<evidence type="ECO:0000256" key="8">
    <source>
        <dbReference type="ARBA" id="ARBA00004555"/>
    </source>
</evidence>
<keyword evidence="16" id="KW-0832">Ubl conjugation</keyword>
<keyword evidence="17" id="KW-0130">Cell adhesion</keyword>
<keyword evidence="18 33" id="KW-1133">Transmembrane helix</keyword>